<proteinExistence type="predicted"/>
<organism evidence="2 3">
    <name type="scientific">Phodopus roborovskii</name>
    <name type="common">Roborovski's desert hamster</name>
    <name type="synonym">Cricetulus roborovskii</name>
    <dbReference type="NCBI Taxonomy" id="109678"/>
    <lineage>
        <taxon>Eukaryota</taxon>
        <taxon>Metazoa</taxon>
        <taxon>Chordata</taxon>
        <taxon>Craniata</taxon>
        <taxon>Vertebrata</taxon>
        <taxon>Euteleostomi</taxon>
        <taxon>Mammalia</taxon>
        <taxon>Eutheria</taxon>
        <taxon>Euarchontoglires</taxon>
        <taxon>Glires</taxon>
        <taxon>Rodentia</taxon>
        <taxon>Myomorpha</taxon>
        <taxon>Muroidea</taxon>
        <taxon>Cricetidae</taxon>
        <taxon>Cricetinae</taxon>
        <taxon>Phodopus</taxon>
    </lineage>
</organism>
<dbReference type="EMBL" id="CALSGD010001525">
    <property type="protein sequence ID" value="CAH6969986.1"/>
    <property type="molecule type" value="Genomic_DNA"/>
</dbReference>
<dbReference type="PANTHER" id="PTHR23317:SF74">
    <property type="entry name" value="DEDICATOR OF CYTOKINESIS PROTEIN 8"/>
    <property type="match status" value="1"/>
</dbReference>
<comment type="caution">
    <text evidence="2">The sequence shown here is derived from an EMBL/GenBank/DDBJ whole genome shotgun (WGS) entry which is preliminary data.</text>
</comment>
<dbReference type="AlphaFoldDB" id="A0AAU9ZZ64"/>
<name>A0AAU9ZZ64_PHORO</name>
<feature type="domain" description="Dedicator of cytokinesis C/D N-terminal" evidence="1">
    <location>
        <begin position="2"/>
        <end position="45"/>
    </location>
</feature>
<dbReference type="GO" id="GO:0007264">
    <property type="term" value="P:small GTPase-mediated signal transduction"/>
    <property type="evidence" value="ECO:0007669"/>
    <property type="project" value="InterPro"/>
</dbReference>
<protein>
    <submittedName>
        <fullName evidence="2">Unknown_gene_8571 protein</fullName>
    </submittedName>
</protein>
<dbReference type="GO" id="GO:0005085">
    <property type="term" value="F:guanyl-nucleotide exchange factor activity"/>
    <property type="evidence" value="ECO:0007669"/>
    <property type="project" value="InterPro"/>
</dbReference>
<accession>A0AAU9ZZ64</accession>
<dbReference type="GO" id="GO:0031252">
    <property type="term" value="C:cell leading edge"/>
    <property type="evidence" value="ECO:0007669"/>
    <property type="project" value="TreeGrafter"/>
</dbReference>
<dbReference type="Proteomes" id="UP001152836">
    <property type="component" value="Unassembled WGS sequence"/>
</dbReference>
<dbReference type="GO" id="GO:2000406">
    <property type="term" value="P:positive regulation of T cell migration"/>
    <property type="evidence" value="ECO:0007669"/>
    <property type="project" value="TreeGrafter"/>
</dbReference>
<dbReference type="GO" id="GO:1903905">
    <property type="term" value="P:positive regulation of establishment of T cell polarity"/>
    <property type="evidence" value="ECO:0007669"/>
    <property type="project" value="TreeGrafter"/>
</dbReference>
<dbReference type="PANTHER" id="PTHR23317">
    <property type="entry name" value="DEDICATOR OF CYTOKINESIS DOCK"/>
    <property type="match status" value="1"/>
</dbReference>
<gene>
    <name evidence="2" type="primary">unknown_gene_8571</name>
    <name evidence="2" type="ORF">PHOROB_LOCUS13281</name>
</gene>
<sequence length="369" mass="42035">MTHLDSLDAELAQELGDLTDDDLHVAFTPKECRTLQPSLPEEGNQGSSEFCSFKKTGSRRDFHKTLQKQTFESETLECSEPATQTGPRRLKVLCDVSGKGPLTTCDFDLRRLQPDERLENLLQLLSAEDFEKEKEEARKTNRQAELFALYPPVDEEDAVEIRPVPECPKEHLGNRILVKVLTLKFEIEIEPLFASIALYDVKERKKISENFHCDLNSDQFKGFLRAHTPSVDPSSQARSAVFSVTYPSSDIYLVVKIEKVLQQGEIADCAEPYMVIKESDGGKEGDRLSDEDLFKFLADYKRSSSLQRRVKSIPGSLRLEISPAPDVMNCCLTPEMLPVKPFPENRTRPHKEVLEFPIREVYIPHTVYR</sequence>
<evidence type="ECO:0000313" key="3">
    <source>
        <dbReference type="Proteomes" id="UP001152836"/>
    </source>
</evidence>
<dbReference type="Pfam" id="PF11878">
    <property type="entry name" value="DOCK_C-D_N"/>
    <property type="match status" value="1"/>
</dbReference>
<keyword evidence="3" id="KW-1185">Reference proteome</keyword>
<reference evidence="2" key="1">
    <citation type="submission" date="2022-06" db="EMBL/GenBank/DDBJ databases">
        <authorList>
            <person name="Andreotti S."/>
            <person name="Wyler E."/>
        </authorList>
    </citation>
    <scope>NUCLEOTIDE SEQUENCE</scope>
</reference>
<dbReference type="InterPro" id="IPR021816">
    <property type="entry name" value="DOCK_C/D_N"/>
</dbReference>
<dbReference type="InterPro" id="IPR026791">
    <property type="entry name" value="DOCK"/>
</dbReference>
<evidence type="ECO:0000259" key="1">
    <source>
        <dbReference type="Pfam" id="PF11878"/>
    </source>
</evidence>
<evidence type="ECO:0000313" key="2">
    <source>
        <dbReference type="EMBL" id="CAH6969986.1"/>
    </source>
</evidence>